<evidence type="ECO:0000256" key="1">
    <source>
        <dbReference type="ARBA" id="ARBA00022448"/>
    </source>
</evidence>
<dbReference type="InterPro" id="IPR041854">
    <property type="entry name" value="BFD-like_2Fe2S-bd_dom_sf"/>
</dbReference>
<dbReference type="InterPro" id="IPR052371">
    <property type="entry name" value="BFD-associated_ferredoxin"/>
</dbReference>
<dbReference type="EMBL" id="JACCKB010000033">
    <property type="protein sequence ID" value="NYZ68051.1"/>
    <property type="molecule type" value="Genomic_DNA"/>
</dbReference>
<sequence>MYVCICKNVTCHQIRNAVYNGASSLKDVRQELCVGTQCGKCVKDAKQVIKETLVDNQALNMITAVAVYSIPKFF</sequence>
<dbReference type="Proteomes" id="UP000569732">
    <property type="component" value="Unassembled WGS sequence"/>
</dbReference>
<dbReference type="CDD" id="cd19945">
    <property type="entry name" value="Fer2_BFD"/>
    <property type="match status" value="1"/>
</dbReference>
<proteinExistence type="inferred from homology"/>
<dbReference type="AlphaFoldDB" id="A0A853IDQ4"/>
<dbReference type="GO" id="GO:0051537">
    <property type="term" value="F:2 iron, 2 sulfur cluster binding"/>
    <property type="evidence" value="ECO:0007669"/>
    <property type="project" value="UniProtKB-KW"/>
</dbReference>
<evidence type="ECO:0000313" key="11">
    <source>
        <dbReference type="EMBL" id="NYZ68051.1"/>
    </source>
</evidence>
<protein>
    <recommendedName>
        <fullName evidence="8">Bacterioferritin-associated ferredoxin</fullName>
    </recommendedName>
</protein>
<dbReference type="InterPro" id="IPR007419">
    <property type="entry name" value="BFD-like_2Fe2S-bd_dom"/>
</dbReference>
<comment type="cofactor">
    <cofactor evidence="7">
        <name>[2Fe-2S] cluster</name>
        <dbReference type="ChEBI" id="CHEBI:190135"/>
    </cofactor>
</comment>
<keyword evidence="5" id="KW-0408">Iron</keyword>
<dbReference type="PANTHER" id="PTHR37424:SF1">
    <property type="entry name" value="BACTERIOFERRITIN-ASSOCIATED FERREDOXIN"/>
    <property type="match status" value="1"/>
</dbReference>
<evidence type="ECO:0000256" key="9">
    <source>
        <dbReference type="ARBA" id="ARBA00046332"/>
    </source>
</evidence>
<dbReference type="Pfam" id="PF04324">
    <property type="entry name" value="Fer2_BFD"/>
    <property type="match status" value="1"/>
</dbReference>
<evidence type="ECO:0000313" key="12">
    <source>
        <dbReference type="Proteomes" id="UP000569732"/>
    </source>
</evidence>
<evidence type="ECO:0000256" key="2">
    <source>
        <dbReference type="ARBA" id="ARBA00022714"/>
    </source>
</evidence>
<evidence type="ECO:0000256" key="4">
    <source>
        <dbReference type="ARBA" id="ARBA00022982"/>
    </source>
</evidence>
<gene>
    <name evidence="11" type="ORF">H0A36_18715</name>
</gene>
<keyword evidence="12" id="KW-1185">Reference proteome</keyword>
<keyword evidence="2" id="KW-0001">2Fe-2S</keyword>
<reference evidence="11 12" key="1">
    <citation type="submission" date="2020-07" db="EMBL/GenBank/DDBJ databases">
        <title>Endozoicomonas sp. nov., isolated from sediment.</title>
        <authorList>
            <person name="Gu T."/>
        </authorList>
    </citation>
    <scope>NUCLEOTIDE SEQUENCE [LARGE SCALE GENOMIC DNA]</scope>
    <source>
        <strain evidence="11 12">SM1973</strain>
    </source>
</reference>
<accession>A0A853IDQ4</accession>
<organism evidence="11 12">
    <name type="scientific">Spartinivicinus marinus</name>
    <dbReference type="NCBI Taxonomy" id="2994442"/>
    <lineage>
        <taxon>Bacteria</taxon>
        <taxon>Pseudomonadati</taxon>
        <taxon>Pseudomonadota</taxon>
        <taxon>Gammaproteobacteria</taxon>
        <taxon>Oceanospirillales</taxon>
        <taxon>Zooshikellaceae</taxon>
        <taxon>Spartinivicinus</taxon>
    </lineage>
</organism>
<dbReference type="GO" id="GO:0046872">
    <property type="term" value="F:metal ion binding"/>
    <property type="evidence" value="ECO:0007669"/>
    <property type="project" value="UniProtKB-KW"/>
</dbReference>
<evidence type="ECO:0000256" key="5">
    <source>
        <dbReference type="ARBA" id="ARBA00023004"/>
    </source>
</evidence>
<dbReference type="PANTHER" id="PTHR37424">
    <property type="entry name" value="BACTERIOFERRITIN-ASSOCIATED FERREDOXIN"/>
    <property type="match status" value="1"/>
</dbReference>
<evidence type="ECO:0000256" key="8">
    <source>
        <dbReference type="ARBA" id="ARBA00039386"/>
    </source>
</evidence>
<evidence type="ECO:0000256" key="6">
    <source>
        <dbReference type="ARBA" id="ARBA00023014"/>
    </source>
</evidence>
<comment type="caution">
    <text evidence="11">The sequence shown here is derived from an EMBL/GenBank/DDBJ whole genome shotgun (WGS) entry which is preliminary data.</text>
</comment>
<dbReference type="Gene3D" id="1.10.10.1100">
    <property type="entry name" value="BFD-like [2Fe-2S]-binding domain"/>
    <property type="match status" value="1"/>
</dbReference>
<keyword evidence="6" id="KW-0411">Iron-sulfur</keyword>
<evidence type="ECO:0000256" key="3">
    <source>
        <dbReference type="ARBA" id="ARBA00022723"/>
    </source>
</evidence>
<comment type="similarity">
    <text evidence="9">Belongs to the Bfd family.</text>
</comment>
<feature type="domain" description="BFD-like [2Fe-2S]-binding" evidence="10">
    <location>
        <begin position="2"/>
        <end position="51"/>
    </location>
</feature>
<dbReference type="RefSeq" id="WP_180570065.1">
    <property type="nucleotide sequence ID" value="NZ_JACCKB010000033.1"/>
</dbReference>
<keyword evidence="3" id="KW-0479">Metal-binding</keyword>
<keyword evidence="4" id="KW-0249">Electron transport</keyword>
<evidence type="ECO:0000259" key="10">
    <source>
        <dbReference type="Pfam" id="PF04324"/>
    </source>
</evidence>
<evidence type="ECO:0000256" key="7">
    <source>
        <dbReference type="ARBA" id="ARBA00034078"/>
    </source>
</evidence>
<name>A0A853IDQ4_9GAMM</name>
<keyword evidence="1" id="KW-0813">Transport</keyword>